<organism evidence="1 2">
    <name type="scientific">Avena sativa</name>
    <name type="common">Oat</name>
    <dbReference type="NCBI Taxonomy" id="4498"/>
    <lineage>
        <taxon>Eukaryota</taxon>
        <taxon>Viridiplantae</taxon>
        <taxon>Streptophyta</taxon>
        <taxon>Embryophyta</taxon>
        <taxon>Tracheophyta</taxon>
        <taxon>Spermatophyta</taxon>
        <taxon>Magnoliopsida</taxon>
        <taxon>Liliopsida</taxon>
        <taxon>Poales</taxon>
        <taxon>Poaceae</taxon>
        <taxon>BOP clade</taxon>
        <taxon>Pooideae</taxon>
        <taxon>Poodae</taxon>
        <taxon>Poeae</taxon>
        <taxon>Poeae Chloroplast Group 1 (Aveneae type)</taxon>
        <taxon>Aveninae</taxon>
        <taxon>Avena</taxon>
    </lineage>
</organism>
<reference evidence="1" key="2">
    <citation type="submission" date="2025-09" db="UniProtKB">
        <authorList>
            <consortium name="EnsemblPlants"/>
        </authorList>
    </citation>
    <scope>IDENTIFICATION</scope>
</reference>
<accession>A0ACD5TG02</accession>
<evidence type="ECO:0000313" key="2">
    <source>
        <dbReference type="Proteomes" id="UP001732700"/>
    </source>
</evidence>
<dbReference type="EnsemblPlants" id="AVESA.00010b.r2.1AG0047890.1">
    <property type="protein sequence ID" value="AVESA.00010b.r2.1AG0047890.1.CDS"/>
    <property type="gene ID" value="AVESA.00010b.r2.1AG0047890"/>
</dbReference>
<reference evidence="1" key="1">
    <citation type="submission" date="2021-05" db="EMBL/GenBank/DDBJ databases">
        <authorList>
            <person name="Scholz U."/>
            <person name="Mascher M."/>
            <person name="Fiebig A."/>
        </authorList>
    </citation>
    <scope>NUCLEOTIDE SEQUENCE [LARGE SCALE GENOMIC DNA]</scope>
</reference>
<evidence type="ECO:0000313" key="1">
    <source>
        <dbReference type="EnsemblPlants" id="AVESA.00010b.r2.1AG0047890.1.CDS"/>
    </source>
</evidence>
<proteinExistence type="predicted"/>
<dbReference type="Proteomes" id="UP001732700">
    <property type="component" value="Chromosome 1A"/>
</dbReference>
<name>A0ACD5TG02_AVESA</name>
<protein>
    <submittedName>
        <fullName evidence="1">Uncharacterized protein</fullName>
    </submittedName>
</protein>
<sequence length="447" mass="49544">MLLRRRLPGLSASVSGSLRRSLTTAAARIPWAMVRRNAWPVQAPSAQVRLVEPPRISEVHVPDHLVKTAPAPDPASDVVEGLCGTVCAASGDGLLLLVYAQMRLTARILAQQGGVPLRVPPQGFDPDHAPNVTRFVFNPVTHQVSRLPPRVTKFNADTGPLFDVHMGLVTQADRRHGPPDRFAVAELPEGDLMLRFLSEKDKWETVTVSPCHLPSARRMDIHHGVLAFRGRLWWVDQTWGAISVDPFSDRPELSFVELPRGSVLPAEAPTHKPVTVTMCFQHDAGSQQSDDEDDAGKVSWYLYRRMGVSEGRMRYVEVSLKEPFLLSSFALDDDGSGWTLEHRVALSKIWADGGYPWIPVKVGKTPRIALLHPLNASVVYLKVDKHVVVVDMNLKEVIASYLYKTDFNCIPCVLPPWLGSSRIPSADKKDSEKNKTLANVLVRSDIL</sequence>
<keyword evidence="2" id="KW-1185">Reference proteome</keyword>